<dbReference type="GO" id="GO:0005840">
    <property type="term" value="C:ribosome"/>
    <property type="evidence" value="ECO:0007669"/>
    <property type="project" value="UniProtKB-KW"/>
</dbReference>
<reference evidence="1 2" key="1">
    <citation type="submission" date="2019-11" db="EMBL/GenBank/DDBJ databases">
        <title>Complete genome sequence of Spiroplasma tabanidicola TAUS-1 (DSM 22603).</title>
        <authorList>
            <person name="Huang C.-T."/>
            <person name="Lin Y.-C."/>
            <person name="Kuo C.-H."/>
        </authorList>
    </citation>
    <scope>NUCLEOTIDE SEQUENCE [LARGE SCALE GENOMIC DNA]</scope>
    <source>
        <strain evidence="1 2">TAUS-1</strain>
    </source>
</reference>
<dbReference type="SUPFAM" id="SSF55315">
    <property type="entry name" value="L30e-like"/>
    <property type="match status" value="1"/>
</dbReference>
<dbReference type="Proteomes" id="UP000424468">
    <property type="component" value="Chromosome"/>
</dbReference>
<name>A0A6I6C8N3_9MOLU</name>
<dbReference type="Gene3D" id="3.30.1330.30">
    <property type="match status" value="1"/>
</dbReference>
<keyword evidence="1" id="KW-0689">Ribosomal protein</keyword>
<dbReference type="OrthoDB" id="391877at2"/>
<keyword evidence="1" id="KW-0687">Ribonucleoprotein</keyword>
<organism evidence="1 2">
    <name type="scientific">Spiroplasma tabanidicola</name>
    <dbReference type="NCBI Taxonomy" id="324079"/>
    <lineage>
        <taxon>Bacteria</taxon>
        <taxon>Bacillati</taxon>
        <taxon>Mycoplasmatota</taxon>
        <taxon>Mollicutes</taxon>
        <taxon>Entomoplasmatales</taxon>
        <taxon>Spiroplasmataceae</taxon>
        <taxon>Spiroplasma</taxon>
    </lineage>
</organism>
<sequence>MEDLLKTLGLVSSARQIISGESLFKKIQQQKVRIVLTTSDMGKSQLKKINDKCNFYQIPIYNGLFNSDDLNKAIGKNNIKAIGVESINFAKLLINKISKGDV</sequence>
<keyword evidence="2" id="KW-1185">Reference proteome</keyword>
<dbReference type="InterPro" id="IPR029064">
    <property type="entry name" value="Ribosomal_eL30-like_sf"/>
</dbReference>
<protein>
    <submittedName>
        <fullName evidence="1">Putative 50S ribosomal protein L7Ae</fullName>
    </submittedName>
</protein>
<dbReference type="KEGG" id="stab:STABA_v1c04560"/>
<evidence type="ECO:0000313" key="1">
    <source>
        <dbReference type="EMBL" id="QGS51819.1"/>
    </source>
</evidence>
<proteinExistence type="predicted"/>
<dbReference type="AlphaFoldDB" id="A0A6I6C8N3"/>
<dbReference type="EMBL" id="CP046276">
    <property type="protein sequence ID" value="QGS51819.1"/>
    <property type="molecule type" value="Genomic_DNA"/>
</dbReference>
<gene>
    <name evidence="1" type="ORF">STABA_v1c04560</name>
</gene>
<dbReference type="RefSeq" id="WP_156006164.1">
    <property type="nucleotide sequence ID" value="NZ_CP046276.1"/>
</dbReference>
<accession>A0A6I6C8N3</accession>
<evidence type="ECO:0000313" key="2">
    <source>
        <dbReference type="Proteomes" id="UP000424468"/>
    </source>
</evidence>